<dbReference type="Proteomes" id="UP000689195">
    <property type="component" value="Unassembled WGS sequence"/>
</dbReference>
<evidence type="ECO:0000313" key="3">
    <source>
        <dbReference type="Proteomes" id="UP000689195"/>
    </source>
</evidence>
<name>A0A8S1TH01_9CILI</name>
<keyword evidence="1" id="KW-0472">Membrane</keyword>
<evidence type="ECO:0000256" key="1">
    <source>
        <dbReference type="SAM" id="Phobius"/>
    </source>
</evidence>
<keyword evidence="1" id="KW-0812">Transmembrane</keyword>
<dbReference type="OrthoDB" id="301125at2759"/>
<organism evidence="2 3">
    <name type="scientific">Paramecium pentaurelia</name>
    <dbReference type="NCBI Taxonomy" id="43138"/>
    <lineage>
        <taxon>Eukaryota</taxon>
        <taxon>Sar</taxon>
        <taxon>Alveolata</taxon>
        <taxon>Ciliophora</taxon>
        <taxon>Intramacronucleata</taxon>
        <taxon>Oligohymenophorea</taxon>
        <taxon>Peniculida</taxon>
        <taxon>Parameciidae</taxon>
        <taxon>Paramecium</taxon>
    </lineage>
</organism>
<comment type="caution">
    <text evidence="2">The sequence shown here is derived from an EMBL/GenBank/DDBJ whole genome shotgun (WGS) entry which is preliminary data.</text>
</comment>
<reference evidence="2" key="1">
    <citation type="submission" date="2021-01" db="EMBL/GenBank/DDBJ databases">
        <authorList>
            <consortium name="Genoscope - CEA"/>
            <person name="William W."/>
        </authorList>
    </citation>
    <scope>NUCLEOTIDE SEQUENCE</scope>
</reference>
<evidence type="ECO:0008006" key="4">
    <source>
        <dbReference type="Google" id="ProtNLM"/>
    </source>
</evidence>
<keyword evidence="1" id="KW-1133">Transmembrane helix</keyword>
<feature type="transmembrane region" description="Helical" evidence="1">
    <location>
        <begin position="73"/>
        <end position="96"/>
    </location>
</feature>
<dbReference type="AlphaFoldDB" id="A0A8S1TH01"/>
<proteinExistence type="predicted"/>
<evidence type="ECO:0000313" key="2">
    <source>
        <dbReference type="EMBL" id="CAD8150496.1"/>
    </source>
</evidence>
<gene>
    <name evidence="2" type="ORF">PPENT_87.1.T0200290</name>
</gene>
<feature type="transmembrane region" description="Helical" evidence="1">
    <location>
        <begin position="196"/>
        <end position="218"/>
    </location>
</feature>
<sequence length="224" mass="26671">MQKELEVEKPSYQQLNEDTQKQNCLFYQCDPITLYNQFIRLYNQEINQVNGIKLEEMKPSKVVQFIHNYLRNLIGSLIFLIYLLIPILNLVFYILLQLAFLRLNQNYLIFRNNINLVLDPFGNMVENQDICVMMKKNYLIFKLDLKETDGLHFSKSVKEMIRNRSSGVGDNKIEFTIYNQNLKQDYYGFPNYRCSYFVWSIISFLIVVGQLIFIIILLKTIDNE</sequence>
<dbReference type="EMBL" id="CAJJDO010000020">
    <property type="protein sequence ID" value="CAD8150496.1"/>
    <property type="molecule type" value="Genomic_DNA"/>
</dbReference>
<protein>
    <recommendedName>
        <fullName evidence="4">Transmembrane protein</fullName>
    </recommendedName>
</protein>
<accession>A0A8S1TH01</accession>
<keyword evidence="3" id="KW-1185">Reference proteome</keyword>